<dbReference type="InterPro" id="IPR029063">
    <property type="entry name" value="SAM-dependent_MTases_sf"/>
</dbReference>
<dbReference type="SUPFAM" id="SSF53335">
    <property type="entry name" value="S-adenosyl-L-methionine-dependent methyltransferases"/>
    <property type="match status" value="1"/>
</dbReference>
<keyword evidence="1" id="KW-0808">Transferase</keyword>
<evidence type="ECO:0000313" key="3">
    <source>
        <dbReference type="Proteomes" id="UP001370348"/>
    </source>
</evidence>
<reference evidence="2 3" key="1">
    <citation type="submission" date="2021-12" db="EMBL/GenBank/DDBJ databases">
        <title>Discovery of the Pendulisporaceae a myxobacterial family with distinct sporulation behavior and unique specialized metabolism.</title>
        <authorList>
            <person name="Garcia R."/>
            <person name="Popoff A."/>
            <person name="Bader C.D."/>
            <person name="Loehr J."/>
            <person name="Walesch S."/>
            <person name="Walt C."/>
            <person name="Boldt J."/>
            <person name="Bunk B."/>
            <person name="Haeckl F.J.F.P.J."/>
            <person name="Gunesch A.P."/>
            <person name="Birkelbach J."/>
            <person name="Nuebel U."/>
            <person name="Pietschmann T."/>
            <person name="Bach T."/>
            <person name="Mueller R."/>
        </authorList>
    </citation>
    <scope>NUCLEOTIDE SEQUENCE [LARGE SCALE GENOMIC DNA]</scope>
    <source>
        <strain evidence="2 3">MSr11954</strain>
    </source>
</reference>
<dbReference type="Gene3D" id="3.40.50.150">
    <property type="entry name" value="Vaccinia Virus protein VP39"/>
    <property type="match status" value="1"/>
</dbReference>
<dbReference type="RefSeq" id="WP_394821067.1">
    <property type="nucleotide sequence ID" value="NZ_CP089984.1"/>
</dbReference>
<dbReference type="GO" id="GO:0032259">
    <property type="term" value="P:methylation"/>
    <property type="evidence" value="ECO:0007669"/>
    <property type="project" value="UniProtKB-KW"/>
</dbReference>
<dbReference type="GO" id="GO:0008168">
    <property type="term" value="F:methyltransferase activity"/>
    <property type="evidence" value="ECO:0007669"/>
    <property type="project" value="UniProtKB-KW"/>
</dbReference>
<gene>
    <name evidence="2" type="ORF">LZC94_26725</name>
</gene>
<keyword evidence="2" id="KW-0489">Methyltransferase</keyword>
<name>A0ABZ2LL19_9BACT</name>
<evidence type="ECO:0000313" key="2">
    <source>
        <dbReference type="EMBL" id="WXB11447.1"/>
    </source>
</evidence>
<accession>A0ABZ2LL19</accession>
<evidence type="ECO:0000256" key="1">
    <source>
        <dbReference type="ARBA" id="ARBA00022679"/>
    </source>
</evidence>
<dbReference type="PANTHER" id="PTHR43861:SF3">
    <property type="entry name" value="PUTATIVE (AFU_ORTHOLOGUE AFUA_2G14390)-RELATED"/>
    <property type="match status" value="1"/>
</dbReference>
<keyword evidence="3" id="KW-1185">Reference proteome</keyword>
<dbReference type="PANTHER" id="PTHR43861">
    <property type="entry name" value="TRANS-ACONITATE 2-METHYLTRANSFERASE-RELATED"/>
    <property type="match status" value="1"/>
</dbReference>
<dbReference type="EMBL" id="CP089984">
    <property type="protein sequence ID" value="WXB11447.1"/>
    <property type="molecule type" value="Genomic_DNA"/>
</dbReference>
<protein>
    <submittedName>
        <fullName evidence="2">Class I SAM-dependent methyltransferase</fullName>
    </submittedName>
</protein>
<dbReference type="Pfam" id="PF13489">
    <property type="entry name" value="Methyltransf_23"/>
    <property type="match status" value="1"/>
</dbReference>
<sequence length="262" mass="28151">MTRSSGTQRSIFGRCDDCGHLALVEGAASGEVYSRAGYYSRRDGGGAGYASYLAEREYREHKGGRLLDRIIAATGRTPASLLEVGSGFGFTRQAAADRRIPSVGVDVNPYAAQSALDLYGFRTFTGTLAQALDEEAIRPGAFDLVLHQFVLEHIPDPIAELSAVARALAPGGFAAAWIPSAEAVELEVFGAAYRSLRHDHLHLFSRRSIARAFRAAGLTLTISETDCSLHLLRGFLDDAELRALYASGRGPDLLALAHKEPS</sequence>
<dbReference type="Proteomes" id="UP001370348">
    <property type="component" value="Chromosome"/>
</dbReference>
<organism evidence="2 3">
    <name type="scientific">Pendulispora albinea</name>
    <dbReference type="NCBI Taxonomy" id="2741071"/>
    <lineage>
        <taxon>Bacteria</taxon>
        <taxon>Pseudomonadati</taxon>
        <taxon>Myxococcota</taxon>
        <taxon>Myxococcia</taxon>
        <taxon>Myxococcales</taxon>
        <taxon>Sorangiineae</taxon>
        <taxon>Pendulisporaceae</taxon>
        <taxon>Pendulispora</taxon>
    </lineage>
</organism>
<dbReference type="CDD" id="cd02440">
    <property type="entry name" value="AdoMet_MTases"/>
    <property type="match status" value="1"/>
</dbReference>
<proteinExistence type="predicted"/>